<keyword evidence="3" id="KW-1185">Reference proteome</keyword>
<proteinExistence type="predicted"/>
<sequence length="101" mass="10761">MWRDLDERIVTAMTGIIVLAVLALAVIAALESSNRRHATGLGHGPNGSWVADDRDLARSKFDLLALGGAAEPFTHKPVANTGSVVTIRAARILHHHGRHAA</sequence>
<comment type="caution">
    <text evidence="2">The sequence shown here is derived from an EMBL/GenBank/DDBJ whole genome shotgun (WGS) entry which is preliminary data.</text>
</comment>
<gene>
    <name evidence="2" type="ORF">GCM10009789_15410</name>
</gene>
<keyword evidence="1" id="KW-1133">Transmembrane helix</keyword>
<evidence type="ECO:0000256" key="1">
    <source>
        <dbReference type="SAM" id="Phobius"/>
    </source>
</evidence>
<name>A0ABP4NL62_9ACTN</name>
<organism evidence="2 3">
    <name type="scientific">Kribbella sancticallisti</name>
    <dbReference type="NCBI Taxonomy" id="460087"/>
    <lineage>
        <taxon>Bacteria</taxon>
        <taxon>Bacillati</taxon>
        <taxon>Actinomycetota</taxon>
        <taxon>Actinomycetes</taxon>
        <taxon>Propionibacteriales</taxon>
        <taxon>Kribbellaceae</taxon>
        <taxon>Kribbella</taxon>
    </lineage>
</organism>
<feature type="transmembrane region" description="Helical" evidence="1">
    <location>
        <begin position="12"/>
        <end position="30"/>
    </location>
</feature>
<dbReference type="EMBL" id="BAAAOS010000017">
    <property type="protein sequence ID" value="GAA1563272.1"/>
    <property type="molecule type" value="Genomic_DNA"/>
</dbReference>
<reference evidence="3" key="1">
    <citation type="journal article" date="2019" name="Int. J. Syst. Evol. Microbiol.">
        <title>The Global Catalogue of Microorganisms (GCM) 10K type strain sequencing project: providing services to taxonomists for standard genome sequencing and annotation.</title>
        <authorList>
            <consortium name="The Broad Institute Genomics Platform"/>
            <consortium name="The Broad Institute Genome Sequencing Center for Infectious Disease"/>
            <person name="Wu L."/>
            <person name="Ma J."/>
        </authorList>
    </citation>
    <scope>NUCLEOTIDE SEQUENCE [LARGE SCALE GENOMIC DNA]</scope>
    <source>
        <strain evidence="3">JCM 14969</strain>
    </source>
</reference>
<evidence type="ECO:0008006" key="4">
    <source>
        <dbReference type="Google" id="ProtNLM"/>
    </source>
</evidence>
<evidence type="ECO:0000313" key="3">
    <source>
        <dbReference type="Proteomes" id="UP001500393"/>
    </source>
</evidence>
<dbReference type="Proteomes" id="UP001500393">
    <property type="component" value="Unassembled WGS sequence"/>
</dbReference>
<evidence type="ECO:0000313" key="2">
    <source>
        <dbReference type="EMBL" id="GAA1563272.1"/>
    </source>
</evidence>
<keyword evidence="1" id="KW-0472">Membrane</keyword>
<keyword evidence="1" id="KW-0812">Transmembrane</keyword>
<accession>A0ABP4NL62</accession>
<protein>
    <recommendedName>
        <fullName evidence="4">Secreted protein</fullName>
    </recommendedName>
</protein>